<comment type="caution">
    <text evidence="1">The sequence shown here is derived from an EMBL/GenBank/DDBJ whole genome shotgun (WGS) entry which is preliminary data.</text>
</comment>
<name>A0A0F9QAT8_9ZZZZ</name>
<organism evidence="1">
    <name type="scientific">marine sediment metagenome</name>
    <dbReference type="NCBI Taxonomy" id="412755"/>
    <lineage>
        <taxon>unclassified sequences</taxon>
        <taxon>metagenomes</taxon>
        <taxon>ecological metagenomes</taxon>
    </lineage>
</organism>
<dbReference type="EMBL" id="LAZR01001668">
    <property type="protein sequence ID" value="KKN41095.1"/>
    <property type="molecule type" value="Genomic_DNA"/>
</dbReference>
<sequence>MSLNKPPSFVGINQKEGTFTVAFLTAWYDVDRCDECPRFMTNLEGLRRVSYCECMEAEPEEPCEITGKRYTHEGEKNRTEA</sequence>
<reference evidence="1" key="1">
    <citation type="journal article" date="2015" name="Nature">
        <title>Complex archaea that bridge the gap between prokaryotes and eukaryotes.</title>
        <authorList>
            <person name="Spang A."/>
            <person name="Saw J.H."/>
            <person name="Jorgensen S.L."/>
            <person name="Zaremba-Niedzwiedzka K."/>
            <person name="Martijn J."/>
            <person name="Lind A.E."/>
            <person name="van Eijk R."/>
            <person name="Schleper C."/>
            <person name="Guy L."/>
            <person name="Ettema T.J."/>
        </authorList>
    </citation>
    <scope>NUCLEOTIDE SEQUENCE</scope>
</reference>
<gene>
    <name evidence="1" type="ORF">LCGC14_0726560</name>
</gene>
<proteinExistence type="predicted"/>
<accession>A0A0F9QAT8</accession>
<dbReference type="AlphaFoldDB" id="A0A0F9QAT8"/>
<evidence type="ECO:0000313" key="1">
    <source>
        <dbReference type="EMBL" id="KKN41095.1"/>
    </source>
</evidence>
<protein>
    <submittedName>
        <fullName evidence="1">Uncharacterized protein</fullName>
    </submittedName>
</protein>